<evidence type="ECO:0008006" key="5">
    <source>
        <dbReference type="Google" id="ProtNLM"/>
    </source>
</evidence>
<keyword evidence="2" id="KW-0812">Transmembrane</keyword>
<dbReference type="Proteomes" id="UP000638560">
    <property type="component" value="Unassembled WGS sequence"/>
</dbReference>
<feature type="transmembrane region" description="Helical" evidence="2">
    <location>
        <begin position="38"/>
        <end position="62"/>
    </location>
</feature>
<feature type="non-terminal residue" evidence="3">
    <location>
        <position position="1"/>
    </location>
</feature>
<evidence type="ECO:0000256" key="2">
    <source>
        <dbReference type="SAM" id="Phobius"/>
    </source>
</evidence>
<protein>
    <recommendedName>
        <fullName evidence="5">Serine/threonine protein kinase</fullName>
    </recommendedName>
</protein>
<keyword evidence="2" id="KW-1133">Transmembrane helix</keyword>
<reference evidence="3 4" key="1">
    <citation type="submission" date="2020-11" db="EMBL/GenBank/DDBJ databases">
        <title>A novel isolate from a Black sea contaminated sediment with potential to produce alkanes: Plantactinospora alkalitolerans sp. nov.</title>
        <authorList>
            <person name="Carro L."/>
            <person name="Veyisoglu A."/>
            <person name="Guven K."/>
            <person name="Schumann P."/>
            <person name="Klenk H.-P."/>
            <person name="Sahin N."/>
        </authorList>
    </citation>
    <scope>NUCLEOTIDE SEQUENCE [LARGE SCALE GENOMIC DNA]</scope>
    <source>
        <strain evidence="3 4">S1510</strain>
    </source>
</reference>
<comment type="caution">
    <text evidence="3">The sequence shown here is derived from an EMBL/GenBank/DDBJ whole genome shotgun (WGS) entry which is preliminary data.</text>
</comment>
<organism evidence="3 4">
    <name type="scientific">Plantactinospora alkalitolerans</name>
    <dbReference type="NCBI Taxonomy" id="2789879"/>
    <lineage>
        <taxon>Bacteria</taxon>
        <taxon>Bacillati</taxon>
        <taxon>Actinomycetota</taxon>
        <taxon>Actinomycetes</taxon>
        <taxon>Micromonosporales</taxon>
        <taxon>Micromonosporaceae</taxon>
        <taxon>Plantactinospora</taxon>
    </lineage>
</organism>
<keyword evidence="4" id="KW-1185">Reference proteome</keyword>
<gene>
    <name evidence="3" type="ORF">I0C86_12270</name>
</gene>
<feature type="compositionally biased region" description="Low complexity" evidence="1">
    <location>
        <begin position="18"/>
        <end position="27"/>
    </location>
</feature>
<evidence type="ECO:0000256" key="1">
    <source>
        <dbReference type="SAM" id="MobiDB-lite"/>
    </source>
</evidence>
<keyword evidence="2" id="KW-0472">Membrane</keyword>
<sequence length="225" mass="23845">VRTAEDRARARPPRHAAHPLQRSPLARSRPRPSRRRSLFWFLGGLGAIVLVATIAGGSWYAATRGLPAPSQSGSRGTTAPATTSATRIFPGGGALRGCLVALPGGARCPVELECFGPVRVRKTQAEAQRLSCSGRHTWESYAEGDLPLDVDATDHGAVKQDATVRGICNTNVFRLTTTLIDTDDWRFEVLPPSPSTGAAGPANRTFRCLAGKGVDQLTGPTLPAN</sequence>
<feature type="region of interest" description="Disordered" evidence="1">
    <location>
        <begin position="65"/>
        <end position="85"/>
    </location>
</feature>
<accession>A0ABS0GU36</accession>
<evidence type="ECO:0000313" key="3">
    <source>
        <dbReference type="EMBL" id="MBF9129727.1"/>
    </source>
</evidence>
<evidence type="ECO:0000313" key="4">
    <source>
        <dbReference type="Proteomes" id="UP000638560"/>
    </source>
</evidence>
<proteinExistence type="predicted"/>
<feature type="region of interest" description="Disordered" evidence="1">
    <location>
        <begin position="1"/>
        <end position="30"/>
    </location>
</feature>
<name>A0ABS0GU36_9ACTN</name>
<feature type="compositionally biased region" description="Polar residues" evidence="1">
    <location>
        <begin position="69"/>
        <end position="85"/>
    </location>
</feature>
<dbReference type="EMBL" id="JADPUN010000130">
    <property type="protein sequence ID" value="MBF9129727.1"/>
    <property type="molecule type" value="Genomic_DNA"/>
</dbReference>